<organism evidence="2">
    <name type="scientific">Hexamita inflata</name>
    <dbReference type="NCBI Taxonomy" id="28002"/>
    <lineage>
        <taxon>Eukaryota</taxon>
        <taxon>Metamonada</taxon>
        <taxon>Diplomonadida</taxon>
        <taxon>Hexamitidae</taxon>
        <taxon>Hexamitinae</taxon>
        <taxon>Hexamita</taxon>
    </lineage>
</organism>
<comment type="caution">
    <text evidence="2">The sequence shown here is derived from an EMBL/GenBank/DDBJ whole genome shotgun (WGS) entry which is preliminary data.</text>
</comment>
<name>A0AA86RMS9_9EUKA</name>
<evidence type="ECO:0000313" key="4">
    <source>
        <dbReference type="EMBL" id="CAL6039571.1"/>
    </source>
</evidence>
<reference evidence="2" key="1">
    <citation type="submission" date="2023-06" db="EMBL/GenBank/DDBJ databases">
        <authorList>
            <person name="Kurt Z."/>
        </authorList>
    </citation>
    <scope>NUCLEOTIDE SEQUENCE</scope>
</reference>
<evidence type="ECO:0000313" key="2">
    <source>
        <dbReference type="EMBL" id="CAI9974762.1"/>
    </source>
</evidence>
<evidence type="ECO:0000313" key="3">
    <source>
        <dbReference type="EMBL" id="CAL6005653.1"/>
    </source>
</evidence>
<reference evidence="3 5" key="2">
    <citation type="submission" date="2024-07" db="EMBL/GenBank/DDBJ databases">
        <authorList>
            <person name="Akdeniz Z."/>
        </authorList>
    </citation>
    <scope>NUCLEOTIDE SEQUENCE [LARGE SCALE GENOMIC DNA]</scope>
</reference>
<keyword evidence="5" id="KW-1185">Reference proteome</keyword>
<dbReference type="EMBL" id="CAXDID020000143">
    <property type="protein sequence ID" value="CAL6039571.1"/>
    <property type="molecule type" value="Genomic_DNA"/>
</dbReference>
<evidence type="ECO:0000313" key="5">
    <source>
        <dbReference type="Proteomes" id="UP001642409"/>
    </source>
</evidence>
<protein>
    <submittedName>
        <fullName evidence="2">Multidrug resistance-associated protein</fullName>
    </submittedName>
    <submittedName>
        <fullName evidence="3">Multidrug_resistance-associated protein</fullName>
    </submittedName>
</protein>
<sequence length="128" mass="14780">MDFTWSKLNYIINKNKVGKQLSENDIQKDKFGFKSSQLASQFVNQYNIRKQSESLLLTALKTNKSNLMMLLVGVPLILLQSAFAPLCIKVFQQSLTPISFFDCDFSQYPQQLLILSEKTYLQGLQWVF</sequence>
<gene>
    <name evidence="3" type="ORF">HINF_LOCUS19579</name>
    <name evidence="4" type="ORF">HINF_LOCUS37916</name>
    <name evidence="2" type="ORF">HINF_LOCUS62407</name>
</gene>
<evidence type="ECO:0000256" key="1">
    <source>
        <dbReference type="SAM" id="Phobius"/>
    </source>
</evidence>
<accession>A0AA86RMS9</accession>
<dbReference type="Proteomes" id="UP001642409">
    <property type="component" value="Unassembled WGS sequence"/>
</dbReference>
<dbReference type="EMBL" id="CATOUU010001155">
    <property type="protein sequence ID" value="CAI9974762.1"/>
    <property type="molecule type" value="Genomic_DNA"/>
</dbReference>
<proteinExistence type="predicted"/>
<keyword evidence="1" id="KW-0472">Membrane</keyword>
<dbReference type="EMBL" id="CAXDID020000051">
    <property type="protein sequence ID" value="CAL6005653.1"/>
    <property type="molecule type" value="Genomic_DNA"/>
</dbReference>
<feature type="transmembrane region" description="Helical" evidence="1">
    <location>
        <begin position="67"/>
        <end position="88"/>
    </location>
</feature>
<keyword evidence="1" id="KW-0812">Transmembrane</keyword>
<keyword evidence="1" id="KW-1133">Transmembrane helix</keyword>
<dbReference type="AlphaFoldDB" id="A0AA86RMS9"/>